<evidence type="ECO:0000256" key="7">
    <source>
        <dbReference type="ARBA" id="ARBA00022927"/>
    </source>
</evidence>
<dbReference type="PANTHER" id="PTHR14995">
    <property type="entry name" value="AMNIONLESS"/>
    <property type="match status" value="1"/>
</dbReference>
<gene>
    <name evidence="11" type="ORF">NQ314_014954</name>
</gene>
<keyword evidence="5 10" id="KW-0812">Transmembrane</keyword>
<feature type="transmembrane region" description="Helical" evidence="10">
    <location>
        <begin position="340"/>
        <end position="361"/>
    </location>
</feature>
<evidence type="ECO:0000256" key="3">
    <source>
        <dbReference type="ARBA" id="ARBA00022448"/>
    </source>
</evidence>
<dbReference type="GO" id="GO:0015031">
    <property type="term" value="P:protein transport"/>
    <property type="evidence" value="ECO:0007669"/>
    <property type="project" value="UniProtKB-KW"/>
</dbReference>
<evidence type="ECO:0000256" key="6">
    <source>
        <dbReference type="ARBA" id="ARBA00022729"/>
    </source>
</evidence>
<dbReference type="GO" id="GO:0016324">
    <property type="term" value="C:apical plasma membrane"/>
    <property type="evidence" value="ECO:0007669"/>
    <property type="project" value="TreeGrafter"/>
</dbReference>
<evidence type="ECO:0000313" key="12">
    <source>
        <dbReference type="Proteomes" id="UP001162156"/>
    </source>
</evidence>
<keyword evidence="9 10" id="KW-0472">Membrane</keyword>
<dbReference type="Proteomes" id="UP001162156">
    <property type="component" value="Unassembled WGS sequence"/>
</dbReference>
<accession>A0AAV8X022</accession>
<evidence type="ECO:0000256" key="8">
    <source>
        <dbReference type="ARBA" id="ARBA00022989"/>
    </source>
</evidence>
<name>A0AAV8X022_9CUCU</name>
<organism evidence="11 12">
    <name type="scientific">Rhamnusium bicolor</name>
    <dbReference type="NCBI Taxonomy" id="1586634"/>
    <lineage>
        <taxon>Eukaryota</taxon>
        <taxon>Metazoa</taxon>
        <taxon>Ecdysozoa</taxon>
        <taxon>Arthropoda</taxon>
        <taxon>Hexapoda</taxon>
        <taxon>Insecta</taxon>
        <taxon>Pterygota</taxon>
        <taxon>Neoptera</taxon>
        <taxon>Endopterygota</taxon>
        <taxon>Coleoptera</taxon>
        <taxon>Polyphaga</taxon>
        <taxon>Cucujiformia</taxon>
        <taxon>Chrysomeloidea</taxon>
        <taxon>Cerambycidae</taxon>
        <taxon>Lepturinae</taxon>
        <taxon>Rhagiini</taxon>
        <taxon>Rhamnusium</taxon>
    </lineage>
</organism>
<evidence type="ECO:0000256" key="1">
    <source>
        <dbReference type="ARBA" id="ARBA00004251"/>
    </source>
</evidence>
<keyword evidence="8 10" id="KW-1133">Transmembrane helix</keyword>
<keyword evidence="3" id="KW-0813">Transport</keyword>
<dbReference type="InterPro" id="IPR026112">
    <property type="entry name" value="AMN"/>
</dbReference>
<keyword evidence="7" id="KW-0653">Protein transport</keyword>
<keyword evidence="6" id="KW-0732">Signal</keyword>
<dbReference type="EMBL" id="JANEYF010004128">
    <property type="protein sequence ID" value="KAJ8932102.1"/>
    <property type="molecule type" value="Genomic_DNA"/>
</dbReference>
<dbReference type="PANTHER" id="PTHR14995:SF2">
    <property type="entry name" value="PROTEIN AMNIONLESS"/>
    <property type="match status" value="1"/>
</dbReference>
<keyword evidence="12" id="KW-1185">Reference proteome</keyword>
<dbReference type="GO" id="GO:0030139">
    <property type="term" value="C:endocytic vesicle"/>
    <property type="evidence" value="ECO:0007669"/>
    <property type="project" value="TreeGrafter"/>
</dbReference>
<evidence type="ECO:0000256" key="10">
    <source>
        <dbReference type="SAM" id="Phobius"/>
    </source>
</evidence>
<comment type="caution">
    <text evidence="11">The sequence shown here is derived from an EMBL/GenBank/DDBJ whole genome shotgun (WGS) entry which is preliminary data.</text>
</comment>
<evidence type="ECO:0000313" key="11">
    <source>
        <dbReference type="EMBL" id="KAJ8932102.1"/>
    </source>
</evidence>
<reference evidence="11" key="1">
    <citation type="journal article" date="2023" name="Insect Mol. Biol.">
        <title>Genome sequencing provides insights into the evolution of gene families encoding plant cell wall-degrading enzymes in longhorned beetles.</title>
        <authorList>
            <person name="Shin N.R."/>
            <person name="Okamura Y."/>
            <person name="Kirsch R."/>
            <person name="Pauchet Y."/>
        </authorList>
    </citation>
    <scope>NUCLEOTIDE SEQUENCE</scope>
    <source>
        <strain evidence="11">RBIC_L_NR</strain>
    </source>
</reference>
<dbReference type="Pfam" id="PF14828">
    <property type="entry name" value="Amnionless"/>
    <property type="match status" value="1"/>
</dbReference>
<evidence type="ECO:0000256" key="2">
    <source>
        <dbReference type="ARBA" id="ARBA00021200"/>
    </source>
</evidence>
<dbReference type="AlphaFoldDB" id="A0AAV8X022"/>
<evidence type="ECO:0000256" key="4">
    <source>
        <dbReference type="ARBA" id="ARBA00022475"/>
    </source>
</evidence>
<comment type="subcellular location">
    <subcellularLocation>
        <location evidence="1">Cell membrane</location>
        <topology evidence="1">Single-pass type I membrane protein</topology>
    </subcellularLocation>
</comment>
<evidence type="ECO:0000256" key="9">
    <source>
        <dbReference type="ARBA" id="ARBA00023136"/>
    </source>
</evidence>
<protein>
    <recommendedName>
        <fullName evidence="2">Protein amnionless</fullName>
    </recommendedName>
</protein>
<proteinExistence type="predicted"/>
<keyword evidence="4" id="KW-1003">Cell membrane</keyword>
<dbReference type="GO" id="GO:0006898">
    <property type="term" value="P:receptor-mediated endocytosis"/>
    <property type="evidence" value="ECO:0007669"/>
    <property type="project" value="TreeGrafter"/>
</dbReference>
<sequence length="482" mass="54131">MDITAKYVTIGILVFNFANFGKTSVKIWKGDHDIHSPSNWVGGKAKNSCDGLDLTENDNADILIDNLSVKQIILPHDAILSLIEGAYIELNEQSTDVMNCARIKHLIEMHIWSEPEAWIIQDDDENVAIPHWERIPCKYDDVVYPKGYKSALSFVWTNVELNSFKFGEDYLKQEDLKNDENLNRLFLTFPIEEVIHITGKTCTDPTGCVCSNEFNYDVPCAYVNDTIYLNCLNPIMPIGFCTEMCGASIELKPKSNFKLANIRKSLKHYSSDTYASKVLDGSREIIQIIFSEKQFSGTSLDEAKDYYSRLLADTSLGVEDVEIYSSGPYFVEGKVTSNSLSLVFGTLCGVVIVFAIIFLVYSPQFATLNLRNRFAYNSRPLSSFRSNLFARYDNSENTGLILEHQSMAGSVLSLDKSFDNPMYGRSTPSTASTSYDTIGTLEEKNTKSEISLNNPMYDINNLDETVQEATEGDLVDLTGKEE</sequence>
<evidence type="ECO:0000256" key="5">
    <source>
        <dbReference type="ARBA" id="ARBA00022692"/>
    </source>
</evidence>